<dbReference type="PROSITE" id="PS51371">
    <property type="entry name" value="CBS"/>
    <property type="match status" value="2"/>
</dbReference>
<dbReference type="InterPro" id="IPR006669">
    <property type="entry name" value="MgtE_transporter"/>
</dbReference>
<dbReference type="PANTHER" id="PTHR43773">
    <property type="entry name" value="MAGNESIUM TRANSPORTER MGTE"/>
    <property type="match status" value="1"/>
</dbReference>
<proteinExistence type="inferred from homology"/>
<dbReference type="EMBL" id="UINC01148905">
    <property type="protein sequence ID" value="SVD41061.1"/>
    <property type="molecule type" value="Genomic_DNA"/>
</dbReference>
<comment type="subcellular location">
    <subcellularLocation>
        <location evidence="1">Membrane</location>
        <topology evidence="1">Multi-pass membrane protein</topology>
    </subcellularLocation>
</comment>
<feature type="non-terminal residue" evidence="10">
    <location>
        <position position="288"/>
    </location>
</feature>
<evidence type="ECO:0000313" key="10">
    <source>
        <dbReference type="EMBL" id="SVD41061.1"/>
    </source>
</evidence>
<dbReference type="PANTHER" id="PTHR43773:SF1">
    <property type="entry name" value="MAGNESIUM TRANSPORTER MGTE"/>
    <property type="match status" value="1"/>
</dbReference>
<feature type="transmembrane region" description="Helical" evidence="8">
    <location>
        <begin position="260"/>
        <end position="281"/>
    </location>
</feature>
<evidence type="ECO:0000256" key="5">
    <source>
        <dbReference type="ARBA" id="ARBA00022842"/>
    </source>
</evidence>
<evidence type="ECO:0000259" key="9">
    <source>
        <dbReference type="PROSITE" id="PS51371"/>
    </source>
</evidence>
<dbReference type="AlphaFoldDB" id="A0A382V581"/>
<feature type="domain" description="CBS" evidence="9">
    <location>
        <begin position="104"/>
        <end position="160"/>
    </location>
</feature>
<dbReference type="Gene3D" id="3.10.580.10">
    <property type="entry name" value="CBS-domain"/>
    <property type="match status" value="1"/>
</dbReference>
<feature type="transmembrane region" description="Helical" evidence="8">
    <location>
        <begin position="213"/>
        <end position="239"/>
    </location>
</feature>
<dbReference type="GO" id="GO:0016020">
    <property type="term" value="C:membrane"/>
    <property type="evidence" value="ECO:0007669"/>
    <property type="project" value="UniProtKB-SubCell"/>
</dbReference>
<dbReference type="SUPFAM" id="SSF161093">
    <property type="entry name" value="MgtE membrane domain-like"/>
    <property type="match status" value="1"/>
</dbReference>
<feature type="domain" description="CBS" evidence="9">
    <location>
        <begin position="38"/>
        <end position="103"/>
    </location>
</feature>
<protein>
    <recommendedName>
        <fullName evidence="9">CBS domain-containing protein</fullName>
    </recommendedName>
</protein>
<dbReference type="Pfam" id="PF01769">
    <property type="entry name" value="MgtE"/>
    <property type="match status" value="1"/>
</dbReference>
<keyword evidence="5" id="KW-0460">Magnesium</keyword>
<feature type="transmembrane region" description="Helical" evidence="8">
    <location>
        <begin position="186"/>
        <end position="207"/>
    </location>
</feature>
<gene>
    <name evidence="10" type="ORF">METZ01_LOCUS393915</name>
</gene>
<feature type="non-terminal residue" evidence="10">
    <location>
        <position position="1"/>
    </location>
</feature>
<keyword evidence="7 8" id="KW-0472">Membrane</keyword>
<dbReference type="SUPFAM" id="SSF54631">
    <property type="entry name" value="CBS-domain pair"/>
    <property type="match status" value="1"/>
</dbReference>
<dbReference type="InterPro" id="IPR000644">
    <property type="entry name" value="CBS_dom"/>
</dbReference>
<sequence length="288" mass="32133">GEMPEVDRARLLRKMDKDEARAARDLLKYPEDTAGGIMNDRFVTLRSHHTVGEAQRRIRRKHREQSPTDINYLFVTDKDEKLVGVVSIRDLIFSDDEVKVADLMNREVKYVRVTDDQEEVVRRFEKYHFLGLPVLEEEGRLVGVIRSDDALTVAIEEQTEDMQKMVGLSGEERALTPWKQSFARRLPWLCINLLTACLAGAVVGFYQDTVAQFAVLAIFLPIIAGQGGNAGMQTVTIIIRDMALGELSPGDGRKALLKELLLGLLIGLVIGLIVGVVGYLIGPIFSAD</sequence>
<reference evidence="10" key="1">
    <citation type="submission" date="2018-05" db="EMBL/GenBank/DDBJ databases">
        <authorList>
            <person name="Lanie J.A."/>
            <person name="Ng W.-L."/>
            <person name="Kazmierczak K.M."/>
            <person name="Andrzejewski T.M."/>
            <person name="Davidsen T.M."/>
            <person name="Wayne K.J."/>
            <person name="Tettelin H."/>
            <person name="Glass J.I."/>
            <person name="Rusch D."/>
            <person name="Podicherti R."/>
            <person name="Tsui H.-C.T."/>
            <person name="Winkler M.E."/>
        </authorList>
    </citation>
    <scope>NUCLEOTIDE SEQUENCE</scope>
</reference>
<evidence type="ECO:0000256" key="6">
    <source>
        <dbReference type="ARBA" id="ARBA00022989"/>
    </source>
</evidence>
<dbReference type="InterPro" id="IPR036739">
    <property type="entry name" value="SLC41_membr_dom_sf"/>
</dbReference>
<dbReference type="CDD" id="cd04606">
    <property type="entry name" value="CBS_pair_Mg_transporter"/>
    <property type="match status" value="1"/>
</dbReference>
<dbReference type="SMART" id="SM00116">
    <property type="entry name" value="CBS"/>
    <property type="match status" value="2"/>
</dbReference>
<evidence type="ECO:0000256" key="2">
    <source>
        <dbReference type="ARBA" id="ARBA00009749"/>
    </source>
</evidence>
<keyword evidence="3" id="KW-0813">Transport</keyword>
<evidence type="ECO:0000256" key="1">
    <source>
        <dbReference type="ARBA" id="ARBA00004141"/>
    </source>
</evidence>
<dbReference type="NCBIfam" id="TIGR00400">
    <property type="entry name" value="mgtE"/>
    <property type="match status" value="1"/>
</dbReference>
<keyword evidence="6 8" id="KW-1133">Transmembrane helix</keyword>
<organism evidence="10">
    <name type="scientific">marine metagenome</name>
    <dbReference type="NCBI Taxonomy" id="408172"/>
    <lineage>
        <taxon>unclassified sequences</taxon>
        <taxon>metagenomes</taxon>
        <taxon>ecological metagenomes</taxon>
    </lineage>
</organism>
<name>A0A382V581_9ZZZZ</name>
<accession>A0A382V581</accession>
<evidence type="ECO:0000256" key="3">
    <source>
        <dbReference type="ARBA" id="ARBA00022448"/>
    </source>
</evidence>
<dbReference type="InterPro" id="IPR046342">
    <property type="entry name" value="CBS_dom_sf"/>
</dbReference>
<evidence type="ECO:0000256" key="7">
    <source>
        <dbReference type="ARBA" id="ARBA00023136"/>
    </source>
</evidence>
<dbReference type="Gene3D" id="1.10.357.20">
    <property type="entry name" value="SLC41 divalent cation transporters, integral membrane domain"/>
    <property type="match status" value="1"/>
</dbReference>
<comment type="similarity">
    <text evidence="2">Belongs to the SLC41A transporter family.</text>
</comment>
<dbReference type="InterPro" id="IPR006667">
    <property type="entry name" value="SLC41_membr_dom"/>
</dbReference>
<dbReference type="GO" id="GO:0015095">
    <property type="term" value="F:magnesium ion transmembrane transporter activity"/>
    <property type="evidence" value="ECO:0007669"/>
    <property type="project" value="InterPro"/>
</dbReference>
<evidence type="ECO:0000256" key="4">
    <source>
        <dbReference type="ARBA" id="ARBA00022692"/>
    </source>
</evidence>
<evidence type="ECO:0000256" key="8">
    <source>
        <dbReference type="SAM" id="Phobius"/>
    </source>
</evidence>
<keyword evidence="4 8" id="KW-0812">Transmembrane</keyword>
<dbReference type="Pfam" id="PF00571">
    <property type="entry name" value="CBS"/>
    <property type="match status" value="2"/>
</dbReference>